<organism evidence="1 2">
    <name type="scientific">Capsella rubella</name>
    <dbReference type="NCBI Taxonomy" id="81985"/>
    <lineage>
        <taxon>Eukaryota</taxon>
        <taxon>Viridiplantae</taxon>
        <taxon>Streptophyta</taxon>
        <taxon>Embryophyta</taxon>
        <taxon>Tracheophyta</taxon>
        <taxon>Spermatophyta</taxon>
        <taxon>Magnoliopsida</taxon>
        <taxon>eudicotyledons</taxon>
        <taxon>Gunneridae</taxon>
        <taxon>Pentapetalae</taxon>
        <taxon>rosids</taxon>
        <taxon>malvids</taxon>
        <taxon>Brassicales</taxon>
        <taxon>Brassicaceae</taxon>
        <taxon>Camelineae</taxon>
        <taxon>Capsella</taxon>
    </lineage>
</organism>
<dbReference type="EMBL" id="KB870805">
    <property type="protein sequence ID" value="EOA40635.1"/>
    <property type="molecule type" value="Genomic_DNA"/>
</dbReference>
<feature type="non-terminal residue" evidence="1">
    <location>
        <position position="32"/>
    </location>
</feature>
<accession>R0IPJ8</accession>
<name>R0IPJ8_9BRAS</name>
<keyword evidence="2" id="KW-1185">Reference proteome</keyword>
<dbReference type="Proteomes" id="UP000029121">
    <property type="component" value="Unassembled WGS sequence"/>
</dbReference>
<dbReference type="AlphaFoldDB" id="R0IPJ8"/>
<evidence type="ECO:0000313" key="2">
    <source>
        <dbReference type="Proteomes" id="UP000029121"/>
    </source>
</evidence>
<protein>
    <submittedName>
        <fullName evidence="1">Uncharacterized protein</fullName>
    </submittedName>
</protein>
<sequence length="32" mass="3432">DASKGYMVAFAGAKYTARSMPIMVVDSNHIVT</sequence>
<evidence type="ECO:0000313" key="1">
    <source>
        <dbReference type="EMBL" id="EOA40635.1"/>
    </source>
</evidence>
<proteinExistence type="predicted"/>
<reference evidence="2" key="1">
    <citation type="journal article" date="2013" name="Nat. Genet.">
        <title>The Capsella rubella genome and the genomic consequences of rapid mating system evolution.</title>
        <authorList>
            <person name="Slotte T."/>
            <person name="Hazzouri K.M."/>
            <person name="Agren J.A."/>
            <person name="Koenig D."/>
            <person name="Maumus F."/>
            <person name="Guo Y.L."/>
            <person name="Steige K."/>
            <person name="Platts A.E."/>
            <person name="Escobar J.S."/>
            <person name="Newman L.K."/>
            <person name="Wang W."/>
            <person name="Mandakova T."/>
            <person name="Vello E."/>
            <person name="Smith L.M."/>
            <person name="Henz S.R."/>
            <person name="Steffen J."/>
            <person name="Takuno S."/>
            <person name="Brandvain Y."/>
            <person name="Coop G."/>
            <person name="Andolfatto P."/>
            <person name="Hu T.T."/>
            <person name="Blanchette M."/>
            <person name="Clark R.M."/>
            <person name="Quesneville H."/>
            <person name="Nordborg M."/>
            <person name="Gaut B.S."/>
            <person name="Lysak M.A."/>
            <person name="Jenkins J."/>
            <person name="Grimwood J."/>
            <person name="Chapman J."/>
            <person name="Prochnik S."/>
            <person name="Shu S."/>
            <person name="Rokhsar D."/>
            <person name="Schmutz J."/>
            <person name="Weigel D."/>
            <person name="Wright S.I."/>
        </authorList>
    </citation>
    <scope>NUCLEOTIDE SEQUENCE [LARGE SCALE GENOMIC DNA]</scope>
    <source>
        <strain evidence="2">cv. Monte Gargano</strain>
    </source>
</reference>
<feature type="non-terminal residue" evidence="1">
    <location>
        <position position="1"/>
    </location>
</feature>
<gene>
    <name evidence="1" type="ORF">CARUB_v100111181mg</name>
</gene>